<dbReference type="EMBL" id="AATQ01000012">
    <property type="protein sequence ID" value="EAU46763.1"/>
    <property type="molecule type" value="Genomic_DNA"/>
</dbReference>
<comment type="caution">
    <text evidence="1">The sequence shown here is derived from an EMBL/GenBank/DDBJ whole genome shotgun (WGS) entry which is preliminary data.</text>
</comment>
<sequence>MSAAFWDRIAERYAARPVSDTASYEATLERVRHWLRPEMQVLELGCGTGSTAERLAGDVSQFTASDFSAEMIRIAESRCEAANLRFLCAGVGDALGGGSYDAVMAFNLLHLLDDLEGCLSQIHATLGKCGLFLSKTPCVAGKWYLRPAVWGLQKLGKAPSVRFLRPAQLETAIREAGFEILETGGYPAKLPNHFVVARKRPTT</sequence>
<dbReference type="CDD" id="cd02440">
    <property type="entry name" value="AdoMet_MTases"/>
    <property type="match status" value="1"/>
</dbReference>
<dbReference type="STRING" id="314265.R2601_16620"/>
<dbReference type="HOGENOM" id="CLU_037990_15_0_5"/>
<keyword evidence="2" id="KW-1185">Reference proteome</keyword>
<accession>Q0FR24</accession>
<dbReference type="InterPro" id="IPR029063">
    <property type="entry name" value="SAM-dependent_MTases_sf"/>
</dbReference>
<reference evidence="1 2" key="1">
    <citation type="journal article" date="2010" name="J. Bacteriol.">
        <title>Genome sequences of Pelagibaca bermudensis HTCC2601T and Maritimibacter alkaliphilus HTCC2654T, the type strains of two marine Roseobacter genera.</title>
        <authorList>
            <person name="Thrash J.C."/>
            <person name="Cho J.C."/>
            <person name="Ferriera S."/>
            <person name="Johnson J."/>
            <person name="Vergin K.L."/>
            <person name="Giovannoni S.J."/>
        </authorList>
    </citation>
    <scope>NUCLEOTIDE SEQUENCE [LARGE SCALE GENOMIC DNA]</scope>
    <source>
        <strain evidence="2">DSM 26914 / JCM 13377 / KCTC 12554 / HTCC2601</strain>
    </source>
</reference>
<dbReference type="Gene3D" id="3.40.50.150">
    <property type="entry name" value="Vaccinia Virus protein VP39"/>
    <property type="match status" value="1"/>
</dbReference>
<dbReference type="AlphaFoldDB" id="Q0FR24"/>
<dbReference type="OrthoDB" id="5642573at2"/>
<proteinExistence type="predicted"/>
<dbReference type="PANTHER" id="PTHR43861:SF1">
    <property type="entry name" value="TRANS-ACONITATE 2-METHYLTRANSFERASE"/>
    <property type="match status" value="1"/>
</dbReference>
<dbReference type="PANTHER" id="PTHR43861">
    <property type="entry name" value="TRANS-ACONITATE 2-METHYLTRANSFERASE-RELATED"/>
    <property type="match status" value="1"/>
</dbReference>
<dbReference type="RefSeq" id="WP_007796754.1">
    <property type="nucleotide sequence ID" value="NZ_DS022276.1"/>
</dbReference>
<evidence type="ECO:0000313" key="2">
    <source>
        <dbReference type="Proteomes" id="UP000006230"/>
    </source>
</evidence>
<keyword evidence="1" id="KW-0808">Transferase</keyword>
<dbReference type="GO" id="GO:0008168">
    <property type="term" value="F:methyltransferase activity"/>
    <property type="evidence" value="ECO:0007669"/>
    <property type="project" value="UniProtKB-KW"/>
</dbReference>
<dbReference type="eggNOG" id="COG2226">
    <property type="taxonomic scope" value="Bacteria"/>
</dbReference>
<dbReference type="GO" id="GO:0032259">
    <property type="term" value="P:methylation"/>
    <property type="evidence" value="ECO:0007669"/>
    <property type="project" value="UniProtKB-KW"/>
</dbReference>
<gene>
    <name evidence="1" type="ORF">R2601_16620</name>
</gene>
<keyword evidence="1" id="KW-0489">Methyltransferase</keyword>
<dbReference type="SUPFAM" id="SSF53335">
    <property type="entry name" value="S-adenosyl-L-methionine-dependent methyltransferases"/>
    <property type="match status" value="1"/>
</dbReference>
<name>Q0FR24_SALBH</name>
<evidence type="ECO:0000313" key="1">
    <source>
        <dbReference type="EMBL" id="EAU46763.1"/>
    </source>
</evidence>
<organism evidence="1 2">
    <name type="scientific">Salipiger bermudensis (strain DSM 26914 / JCM 13377 / KCTC 12554 / HTCC2601)</name>
    <name type="common">Pelagibaca bermudensis</name>
    <dbReference type="NCBI Taxonomy" id="314265"/>
    <lineage>
        <taxon>Bacteria</taxon>
        <taxon>Pseudomonadati</taxon>
        <taxon>Pseudomonadota</taxon>
        <taxon>Alphaproteobacteria</taxon>
        <taxon>Rhodobacterales</taxon>
        <taxon>Roseobacteraceae</taxon>
        <taxon>Salipiger</taxon>
    </lineage>
</organism>
<protein>
    <submittedName>
        <fullName evidence="1">Possible methyltransferase</fullName>
    </submittedName>
</protein>
<dbReference type="Proteomes" id="UP000006230">
    <property type="component" value="Unassembled WGS sequence"/>
</dbReference>
<dbReference type="Pfam" id="PF13489">
    <property type="entry name" value="Methyltransf_23"/>
    <property type="match status" value="1"/>
</dbReference>